<name>A0A1S4F6H3_AEDAE</name>
<reference evidence="2" key="1">
    <citation type="submission" date="2005-10" db="EMBL/GenBank/DDBJ databases">
        <authorList>
            <person name="Loftus B.J."/>
            <person name="Nene V.M."/>
            <person name="Hannick L.I."/>
            <person name="Bidwell S."/>
            <person name="Haas B."/>
            <person name="Amedeo P."/>
            <person name="Orvis J."/>
            <person name="Wortman J.R."/>
            <person name="White O.R."/>
            <person name="Salzberg S."/>
            <person name="Shumway M."/>
            <person name="Koo H."/>
            <person name="Zhao Y."/>
            <person name="Holmes M."/>
            <person name="Miller J."/>
            <person name="Schatz M."/>
            <person name="Pop M."/>
            <person name="Pai G."/>
            <person name="Utterback T."/>
            <person name="Rogers Y.-H."/>
            <person name="Kravitz S."/>
            <person name="Fraser C.M."/>
        </authorList>
    </citation>
    <scope>NUCLEOTIDE SEQUENCE</scope>
    <source>
        <strain evidence="2">Liverpool</strain>
    </source>
</reference>
<dbReference type="Gene3D" id="3.40.1800.20">
    <property type="match status" value="1"/>
</dbReference>
<evidence type="ECO:0000313" key="3">
    <source>
        <dbReference type="Proteomes" id="UP000682892"/>
    </source>
</evidence>
<protein>
    <submittedName>
        <fullName evidence="2">AAEL003998-PA</fullName>
    </submittedName>
</protein>
<dbReference type="OrthoDB" id="7756819at2759"/>
<dbReference type="EMBL" id="CH477289">
    <property type="protein sequence ID" value="EAT44669.1"/>
    <property type="molecule type" value="Genomic_DNA"/>
</dbReference>
<sequence>MDLNNQQHKQSSNQMHCILCFTVKYSAKHEGFVAIQSEQGISRAIGALIQKYFPEEQIQNDGFVCLNCCQQLENFNRFYLQIKQIQSNRKMRPDAGNNGSLQETLQQHMHIKEEKIDEGYNYNQTGDEEVLNNFLNEQYRAQSDSNGNNLSQNRLLDSIVNEFQASSLSGTESIGCGNDQPYTKRIKRNLNENWHTTDRSELITHGTNDPELDFMEEEFYEYDKPPDERSDQTFSSAVSPFEEIERLRRENELLKRRNSQLVVRLKEFHVRNTDLVKINRELSEKLRASNPTNLLASPTIPDHFLASSKAFPTSDSKYLPSTSSVSVASLPVAVSSQLQQQVQPAPTDRMKSGAYTLDNGDVVVRDSLIPYQTMVDIDSVEPGEKYDLRFVSKLALALWGHERLAVSSVTGRKSNNASNNSTPSIQLEPEKLSFIKEKVYHRAMQETNDRVQAMARFDDSRINRLLNIKIQNAKRKKTPNQSVL</sequence>
<dbReference type="PROSITE" id="PS51457">
    <property type="entry name" value="BEN"/>
    <property type="match status" value="1"/>
</dbReference>
<dbReference type="InterPro" id="IPR018379">
    <property type="entry name" value="BEN_domain"/>
</dbReference>
<organism evidence="2 3">
    <name type="scientific">Aedes aegypti</name>
    <name type="common">Yellowfever mosquito</name>
    <name type="synonym">Culex aegypti</name>
    <dbReference type="NCBI Taxonomy" id="7159"/>
    <lineage>
        <taxon>Eukaryota</taxon>
        <taxon>Metazoa</taxon>
        <taxon>Ecdysozoa</taxon>
        <taxon>Arthropoda</taxon>
        <taxon>Hexapoda</taxon>
        <taxon>Insecta</taxon>
        <taxon>Pterygota</taxon>
        <taxon>Neoptera</taxon>
        <taxon>Endopterygota</taxon>
        <taxon>Diptera</taxon>
        <taxon>Nematocera</taxon>
        <taxon>Culicoidea</taxon>
        <taxon>Culicidae</taxon>
        <taxon>Culicinae</taxon>
        <taxon>Aedini</taxon>
        <taxon>Aedes</taxon>
        <taxon>Stegomyia</taxon>
    </lineage>
</organism>
<dbReference type="GO" id="GO:0003677">
    <property type="term" value="F:DNA binding"/>
    <property type="evidence" value="ECO:0007669"/>
    <property type="project" value="InterPro"/>
</dbReference>
<dbReference type="PANTHER" id="PTHR14628">
    <property type="entry name" value="BEN DOMAIN-CONTAINING PROTEIN 5"/>
    <property type="match status" value="1"/>
</dbReference>
<dbReference type="InterPro" id="IPR040391">
    <property type="entry name" value="BEND5"/>
</dbReference>
<reference evidence="2" key="2">
    <citation type="journal article" date="2007" name="Science">
        <title>Genome sequence of Aedes aegypti, a major arbovirus vector.</title>
        <authorList>
            <person name="Nene V."/>
            <person name="Wortman J.R."/>
            <person name="Lawson D."/>
            <person name="Haas B."/>
            <person name="Kodira C."/>
            <person name="Tu Z.J."/>
            <person name="Loftus B."/>
            <person name="Xi Z."/>
            <person name="Megy K."/>
            <person name="Grabherr M."/>
            <person name="Ren Q."/>
            <person name="Zdobnov E.M."/>
            <person name="Lobo N.F."/>
            <person name="Campbell K.S."/>
            <person name="Brown S.E."/>
            <person name="Bonaldo M.F."/>
            <person name="Zhu J."/>
            <person name="Sinkins S.P."/>
            <person name="Hogenkamp D.G."/>
            <person name="Amedeo P."/>
            <person name="Arensburger P."/>
            <person name="Atkinson P.W."/>
            <person name="Bidwell S."/>
            <person name="Biedler J."/>
            <person name="Birney E."/>
            <person name="Bruggner R.V."/>
            <person name="Costas J."/>
            <person name="Coy M.R."/>
            <person name="Crabtree J."/>
            <person name="Crawford M."/>
            <person name="Debruyn B."/>
            <person name="Decaprio D."/>
            <person name="Eiglmeier K."/>
            <person name="Eisenstadt E."/>
            <person name="El-Dorry H."/>
            <person name="Gelbart W.M."/>
            <person name="Gomes S.L."/>
            <person name="Hammond M."/>
            <person name="Hannick L.I."/>
            <person name="Hogan J.R."/>
            <person name="Holmes M.H."/>
            <person name="Jaffe D."/>
            <person name="Johnston J.S."/>
            <person name="Kennedy R.C."/>
            <person name="Koo H."/>
            <person name="Kravitz S."/>
            <person name="Kriventseva E.V."/>
            <person name="Kulp D."/>
            <person name="Labutti K."/>
            <person name="Lee E."/>
            <person name="Li S."/>
            <person name="Lovin D.D."/>
            <person name="Mao C."/>
            <person name="Mauceli E."/>
            <person name="Menck C.F."/>
            <person name="Miller J.R."/>
            <person name="Montgomery P."/>
            <person name="Mori A."/>
            <person name="Nascimento A.L."/>
            <person name="Naveira H.F."/>
            <person name="Nusbaum C."/>
            <person name="O'leary S."/>
            <person name="Orvis J."/>
            <person name="Pertea M."/>
            <person name="Quesneville H."/>
            <person name="Reidenbach K.R."/>
            <person name="Rogers Y.H."/>
            <person name="Roth C.W."/>
            <person name="Schneider J.R."/>
            <person name="Schatz M."/>
            <person name="Shumway M."/>
            <person name="Stanke M."/>
            <person name="Stinson E.O."/>
            <person name="Tubio J.M."/>
            <person name="Vanzee J.P."/>
            <person name="Verjovski-Almeida S."/>
            <person name="Werner D."/>
            <person name="White O."/>
            <person name="Wyder S."/>
            <person name="Zeng Q."/>
            <person name="Zhao Q."/>
            <person name="Zhao Y."/>
            <person name="Hill C.A."/>
            <person name="Raikhel A.S."/>
            <person name="Soares M.B."/>
            <person name="Knudson D.L."/>
            <person name="Lee N.H."/>
            <person name="Galagan J."/>
            <person name="Salzberg S.L."/>
            <person name="Paulsen I.T."/>
            <person name="Dimopoulos G."/>
            <person name="Collins F.H."/>
            <person name="Birren B."/>
            <person name="Fraser-Liggett C.M."/>
            <person name="Severson D.W."/>
        </authorList>
    </citation>
    <scope>NUCLEOTIDE SEQUENCE [LARGE SCALE GENOMIC DNA]</scope>
    <source>
        <strain evidence="2">Liverpool</strain>
    </source>
</reference>
<dbReference type="PANTHER" id="PTHR14628:SF1">
    <property type="entry name" value="BEN DOMAIN-CONTAINING PROTEIN 5"/>
    <property type="match status" value="1"/>
</dbReference>
<dbReference type="AlphaFoldDB" id="A0A1S4F6H3"/>
<dbReference type="Gene3D" id="1.10.10.2590">
    <property type="entry name" value="BEN domain"/>
    <property type="match status" value="1"/>
</dbReference>
<dbReference type="SMART" id="SM00868">
    <property type="entry name" value="zf-AD"/>
    <property type="match status" value="1"/>
</dbReference>
<evidence type="ECO:0000313" key="2">
    <source>
        <dbReference type="EMBL" id="EAT44669.1"/>
    </source>
</evidence>
<dbReference type="InterPro" id="IPR012934">
    <property type="entry name" value="Znf_AD"/>
</dbReference>
<dbReference type="GO" id="GO:0005634">
    <property type="term" value="C:nucleus"/>
    <property type="evidence" value="ECO:0007669"/>
    <property type="project" value="InterPro"/>
</dbReference>
<dbReference type="GO" id="GO:0045892">
    <property type="term" value="P:negative regulation of DNA-templated transcription"/>
    <property type="evidence" value="ECO:0007669"/>
    <property type="project" value="InterPro"/>
</dbReference>
<feature type="domain" description="BEN" evidence="1">
    <location>
        <begin position="364"/>
        <end position="477"/>
    </location>
</feature>
<evidence type="ECO:0000259" key="1">
    <source>
        <dbReference type="PROSITE" id="PS51457"/>
    </source>
</evidence>
<dbReference type="HOGENOM" id="CLU_576536_0_0_1"/>
<gene>
    <name evidence="2" type="ORF">AaeL_AAEL003998</name>
</gene>
<proteinExistence type="predicted"/>
<dbReference type="Pfam" id="PF10523">
    <property type="entry name" value="BEN"/>
    <property type="match status" value="1"/>
</dbReference>
<dbReference type="GO" id="GO:0008270">
    <property type="term" value="F:zinc ion binding"/>
    <property type="evidence" value="ECO:0007669"/>
    <property type="project" value="InterPro"/>
</dbReference>
<dbReference type="KEGG" id="aag:5563909"/>
<dbReference type="OMA" id="NENWHTT"/>
<reference evidence="2" key="3">
    <citation type="submission" date="2012-09" db="EMBL/GenBank/DDBJ databases">
        <authorList>
            <consortium name="VectorBase"/>
        </authorList>
    </citation>
    <scope>NUCLEOTIDE SEQUENCE</scope>
    <source>
        <strain evidence="2">Liverpool</strain>
    </source>
</reference>
<accession>A0A1S4F6H3</accession>
<dbReference type="Proteomes" id="UP000682892">
    <property type="component" value="Chromosome 3"/>
</dbReference>
<dbReference type="SMART" id="SM01025">
    <property type="entry name" value="BEN"/>
    <property type="match status" value="1"/>
</dbReference>